<evidence type="ECO:0000313" key="6">
    <source>
        <dbReference type="Proteomes" id="UP000521943"/>
    </source>
</evidence>
<dbReference type="InterPro" id="IPR019826">
    <property type="entry name" value="Carboxylesterase_B_AS"/>
</dbReference>
<dbReference type="PROSITE" id="PS00941">
    <property type="entry name" value="CARBOXYLESTERASE_B_2"/>
    <property type="match status" value="1"/>
</dbReference>
<feature type="chain" id="PRO_5034447388" description="Carboxylic ester hydrolase" evidence="3">
    <location>
        <begin position="20"/>
        <end position="427"/>
    </location>
</feature>
<evidence type="ECO:0000256" key="2">
    <source>
        <dbReference type="ARBA" id="ARBA00022801"/>
    </source>
</evidence>
<evidence type="ECO:0000259" key="4">
    <source>
        <dbReference type="Pfam" id="PF00135"/>
    </source>
</evidence>
<evidence type="ECO:0000256" key="3">
    <source>
        <dbReference type="RuleBase" id="RU361235"/>
    </source>
</evidence>
<dbReference type="EMBL" id="JACGCI010000052">
    <property type="protein sequence ID" value="KAF6751189.1"/>
    <property type="molecule type" value="Genomic_DNA"/>
</dbReference>
<dbReference type="SUPFAM" id="SSF53474">
    <property type="entry name" value="alpha/beta-Hydrolases"/>
    <property type="match status" value="1"/>
</dbReference>
<dbReference type="PANTHER" id="PTHR11559">
    <property type="entry name" value="CARBOXYLESTERASE"/>
    <property type="match status" value="1"/>
</dbReference>
<dbReference type="GO" id="GO:0016787">
    <property type="term" value="F:hydrolase activity"/>
    <property type="evidence" value="ECO:0007669"/>
    <property type="project" value="UniProtKB-KW"/>
</dbReference>
<evidence type="ECO:0000313" key="5">
    <source>
        <dbReference type="EMBL" id="KAF6751189.1"/>
    </source>
</evidence>
<dbReference type="InterPro" id="IPR029058">
    <property type="entry name" value="AB_hydrolase_fold"/>
</dbReference>
<protein>
    <recommendedName>
        <fullName evidence="3">Carboxylic ester hydrolase</fullName>
        <ecNumber evidence="3">3.1.1.-</ecNumber>
    </recommendedName>
</protein>
<dbReference type="PROSITE" id="PS00122">
    <property type="entry name" value="CARBOXYLESTERASE_B_1"/>
    <property type="match status" value="1"/>
</dbReference>
<dbReference type="Gene3D" id="3.40.50.1820">
    <property type="entry name" value="alpha/beta hydrolase"/>
    <property type="match status" value="1"/>
</dbReference>
<gene>
    <name evidence="5" type="ORF">DFP72DRAFT_1138290</name>
</gene>
<evidence type="ECO:0000256" key="1">
    <source>
        <dbReference type="ARBA" id="ARBA00005964"/>
    </source>
</evidence>
<keyword evidence="3" id="KW-0732">Signal</keyword>
<keyword evidence="2 3" id="KW-0378">Hydrolase</keyword>
<dbReference type="EC" id="3.1.1.-" evidence="3"/>
<proteinExistence type="inferred from homology"/>
<feature type="signal peptide" evidence="3">
    <location>
        <begin position="1"/>
        <end position="19"/>
    </location>
</feature>
<accession>A0A8H6M2V3</accession>
<comment type="caution">
    <text evidence="5">The sequence shown here is derived from an EMBL/GenBank/DDBJ whole genome shotgun (WGS) entry which is preliminary data.</text>
</comment>
<keyword evidence="6" id="KW-1185">Reference proteome</keyword>
<dbReference type="OrthoDB" id="408631at2759"/>
<organism evidence="5 6">
    <name type="scientific">Ephemerocybe angulata</name>
    <dbReference type="NCBI Taxonomy" id="980116"/>
    <lineage>
        <taxon>Eukaryota</taxon>
        <taxon>Fungi</taxon>
        <taxon>Dikarya</taxon>
        <taxon>Basidiomycota</taxon>
        <taxon>Agaricomycotina</taxon>
        <taxon>Agaricomycetes</taxon>
        <taxon>Agaricomycetidae</taxon>
        <taxon>Agaricales</taxon>
        <taxon>Agaricineae</taxon>
        <taxon>Psathyrellaceae</taxon>
        <taxon>Ephemerocybe</taxon>
    </lineage>
</organism>
<comment type="similarity">
    <text evidence="1 3">Belongs to the type-B carboxylesterase/lipase family.</text>
</comment>
<name>A0A8H6M2V3_9AGAR</name>
<reference evidence="5 6" key="1">
    <citation type="submission" date="2020-07" db="EMBL/GenBank/DDBJ databases">
        <title>Comparative genomics of pyrophilous fungi reveals a link between fire events and developmental genes.</title>
        <authorList>
            <consortium name="DOE Joint Genome Institute"/>
            <person name="Steindorff A.S."/>
            <person name="Carver A."/>
            <person name="Calhoun S."/>
            <person name="Stillman K."/>
            <person name="Liu H."/>
            <person name="Lipzen A."/>
            <person name="Pangilinan J."/>
            <person name="Labutti K."/>
            <person name="Bruns T.D."/>
            <person name="Grigoriev I.V."/>
        </authorList>
    </citation>
    <scope>NUCLEOTIDE SEQUENCE [LARGE SCALE GENOMIC DNA]</scope>
    <source>
        <strain evidence="5 6">CBS 144469</strain>
    </source>
</reference>
<dbReference type="InterPro" id="IPR019819">
    <property type="entry name" value="Carboxylesterase_B_CS"/>
</dbReference>
<sequence length="427" mass="45387">MLAVLLSLLLALEIQRATSAPSPYTLKADLSLLVQNDLNWQTASDHSGLILLDTHSTHSDAVKACGELNETLLSTAGPHFKADIKSLLAYHATQTGSTEPQRFWVHSADNNECKAVSLTLTGSAVVAKADCKTPLRPLCSQSAPYKRNTVTDLNSNFHVQVNSKKLSITGTRDHLSFRFLGIPYANPVERFAYSQIYNNSATLSALKYGPSCSQRSTGSEDCLTLNIYTPYLPQNPLKSKNRLKPVMLWIHGGGFTDGTSSDPVFDGGNLVSRGDVVVVSINYRLGTLGFLALTDGVTNGNFGLADQITALQWVQKHISAFGGDPTRVTIFGQSAGAGSVRALLASPAASGLFTGAIVPSPKATWAASEAVGCKGATAPNATRYIVVDAAATAKVHVMFGWTRDDGSDFIGEWPKEVTVGAATVIIS</sequence>
<dbReference type="InterPro" id="IPR002018">
    <property type="entry name" value="CarbesteraseB"/>
</dbReference>
<dbReference type="Proteomes" id="UP000521943">
    <property type="component" value="Unassembled WGS sequence"/>
</dbReference>
<dbReference type="Pfam" id="PF00135">
    <property type="entry name" value="COesterase"/>
    <property type="match status" value="1"/>
</dbReference>
<dbReference type="AlphaFoldDB" id="A0A8H6M2V3"/>
<feature type="domain" description="Carboxylesterase type B" evidence="4">
    <location>
        <begin position="176"/>
        <end position="364"/>
    </location>
</feature>
<dbReference type="InterPro" id="IPR050309">
    <property type="entry name" value="Type-B_Carboxylest/Lipase"/>
</dbReference>